<reference evidence="2" key="1">
    <citation type="submission" date="2018-04" db="EMBL/GenBank/DDBJ databases">
        <title>Transcriptome of Schizaphis graminum biotype I.</title>
        <authorList>
            <person name="Scully E.D."/>
            <person name="Geib S.M."/>
            <person name="Palmer N.A."/>
            <person name="Koch K."/>
            <person name="Bradshaw J."/>
            <person name="Heng-Moss T."/>
            <person name="Sarath G."/>
        </authorList>
    </citation>
    <scope>NUCLEOTIDE SEQUENCE</scope>
</reference>
<dbReference type="EMBL" id="GGMR01004697">
    <property type="protein sequence ID" value="MBY17316.1"/>
    <property type="molecule type" value="Transcribed_RNA"/>
</dbReference>
<dbReference type="PANTHER" id="PTHR48455:SF1">
    <property type="entry name" value="TRANSPOSABLE ELEMENT P TRANSPOSASE-LIKE PROTEIN"/>
    <property type="match status" value="1"/>
</dbReference>
<gene>
    <name evidence="2" type="primary">T_77</name>
    <name evidence="2" type="ORF">g.19939</name>
</gene>
<feature type="domain" description="Transposable element P transposase-like RNase H C-terminal" evidence="1">
    <location>
        <begin position="116"/>
        <end position="148"/>
    </location>
</feature>
<proteinExistence type="predicted"/>
<name>A0A2S2NKL3_SCHGA</name>
<dbReference type="Pfam" id="PF21789">
    <property type="entry name" value="TNP-like_RNaseH_C"/>
    <property type="match status" value="1"/>
</dbReference>
<sequence length="316" mass="36728">MSVALNQGILPTTSKCTINFINFMDRLFDIFNSSNTPNSKIYNNPFKNEKHQIDHLTIMEEMFKNMKVIHKFNGSDVTKRVNFINGWLISISGLKMLWNSLNPEQNNEYTLRTGRINQDCLENLFGTFRQQHGNNSNPTPIQFVWAFKKIFCLEYFKQSPSANCIEDIDKVLCKVKELNNVSPSFQEILNPKQTNNPFKFTPITIGTVDYRKLNIPETNALTYICGYLMRKCLDKHVCQDCINYANFQQKLEPSFLLSFFKSTANDNSLYGKLLVPHDDFYNYIFKLESKFIQNFPIIAIKDNVGTKLRDISKHAF</sequence>
<evidence type="ECO:0000259" key="1">
    <source>
        <dbReference type="Pfam" id="PF21789"/>
    </source>
</evidence>
<dbReference type="PANTHER" id="PTHR48455">
    <property type="entry name" value="TRANSPOSABLE ELEMENT P TRANSPOSASE-LIKE PROTEIN"/>
    <property type="match status" value="1"/>
</dbReference>
<dbReference type="InterPro" id="IPR048367">
    <property type="entry name" value="TNP-like_RNaseH_C"/>
</dbReference>
<protein>
    <submittedName>
        <fullName evidence="2">Transposable element P transposase</fullName>
    </submittedName>
</protein>
<evidence type="ECO:0000313" key="2">
    <source>
        <dbReference type="EMBL" id="MBY17316.1"/>
    </source>
</evidence>
<organism evidence="2">
    <name type="scientific">Schizaphis graminum</name>
    <name type="common">Green bug aphid</name>
    <dbReference type="NCBI Taxonomy" id="13262"/>
    <lineage>
        <taxon>Eukaryota</taxon>
        <taxon>Metazoa</taxon>
        <taxon>Ecdysozoa</taxon>
        <taxon>Arthropoda</taxon>
        <taxon>Hexapoda</taxon>
        <taxon>Insecta</taxon>
        <taxon>Pterygota</taxon>
        <taxon>Neoptera</taxon>
        <taxon>Paraneoptera</taxon>
        <taxon>Hemiptera</taxon>
        <taxon>Sternorrhyncha</taxon>
        <taxon>Aphidomorpha</taxon>
        <taxon>Aphidoidea</taxon>
        <taxon>Aphididae</taxon>
        <taxon>Aphidini</taxon>
        <taxon>Schizaphis</taxon>
    </lineage>
</organism>
<accession>A0A2S2NKL3</accession>
<dbReference type="AlphaFoldDB" id="A0A2S2NKL3"/>